<dbReference type="Proteomes" id="UP001152651">
    <property type="component" value="Unassembled WGS sequence"/>
</dbReference>
<feature type="domain" description="Phage terminase large subunit GpA ATPase" evidence="1">
    <location>
        <begin position="47"/>
        <end position="285"/>
    </location>
</feature>
<dbReference type="InterPro" id="IPR008866">
    <property type="entry name" value="Phage_lambda_GpA-like"/>
</dbReference>
<dbReference type="Pfam" id="PF05876">
    <property type="entry name" value="GpA_ATPase"/>
    <property type="match status" value="1"/>
</dbReference>
<keyword evidence="4" id="KW-1185">Reference proteome</keyword>
<evidence type="ECO:0000259" key="2">
    <source>
        <dbReference type="Pfam" id="PF20454"/>
    </source>
</evidence>
<dbReference type="InterPro" id="IPR027417">
    <property type="entry name" value="P-loop_NTPase"/>
</dbReference>
<evidence type="ECO:0000313" key="4">
    <source>
        <dbReference type="Proteomes" id="UP001152651"/>
    </source>
</evidence>
<dbReference type="InterPro" id="IPR046453">
    <property type="entry name" value="GpA_ATPase"/>
</dbReference>
<evidence type="ECO:0000259" key="1">
    <source>
        <dbReference type="Pfam" id="PF05876"/>
    </source>
</evidence>
<dbReference type="Gene3D" id="3.40.50.300">
    <property type="entry name" value="P-loop containing nucleotide triphosphate hydrolases"/>
    <property type="match status" value="1"/>
</dbReference>
<dbReference type="RefSeq" id="WP_253899166.1">
    <property type="nucleotide sequence ID" value="NZ_CALSBS010000033.1"/>
</dbReference>
<accession>A0ABM9FFH9</accession>
<protein>
    <submittedName>
        <fullName evidence="3">Phage terminase large subunit family protein</fullName>
    </submittedName>
</protein>
<dbReference type="Pfam" id="PF20454">
    <property type="entry name" value="GpA_nuclease"/>
    <property type="match status" value="1"/>
</dbReference>
<feature type="domain" description="Terminase large subunit GpA endonuclease" evidence="2">
    <location>
        <begin position="322"/>
        <end position="604"/>
    </location>
</feature>
<proteinExistence type="inferred from homology"/>
<organism evidence="3 4">
    <name type="scientific">Pseudocitrobacter vendiensis</name>
    <dbReference type="NCBI Taxonomy" id="2488306"/>
    <lineage>
        <taxon>Bacteria</taxon>
        <taxon>Pseudomonadati</taxon>
        <taxon>Pseudomonadota</taxon>
        <taxon>Gammaproteobacteria</taxon>
        <taxon>Enterobacterales</taxon>
        <taxon>Enterobacteriaceae</taxon>
        <taxon>Pseudocitrobacter</taxon>
    </lineage>
</organism>
<dbReference type="PANTHER" id="PTHR34413">
    <property type="entry name" value="PROPHAGE TAIL FIBER ASSEMBLY PROTEIN HOMOLOG TFAE-RELATED-RELATED"/>
    <property type="match status" value="1"/>
</dbReference>
<name>A0ABM9FFH9_9ENTR</name>
<gene>
    <name evidence="3" type="ORF">FBBNIHIM_23175</name>
</gene>
<dbReference type="InterPro" id="IPR046454">
    <property type="entry name" value="GpA_endonuclease"/>
</dbReference>
<comment type="caution">
    <text evidence="3">The sequence shown here is derived from an EMBL/GenBank/DDBJ whole genome shotgun (WGS) entry which is preliminary data.</text>
</comment>
<dbReference type="EMBL" id="CALSBS010000033">
    <property type="protein sequence ID" value="CAH6662014.1"/>
    <property type="molecule type" value="Genomic_DNA"/>
</dbReference>
<dbReference type="HAMAP" id="MF_04144">
    <property type="entry name" value="TERL_LAMBDA"/>
    <property type="match status" value="1"/>
</dbReference>
<sequence>MNISTEQINNLISAVEAGLAALFKPEEMTAVEWVDDNYYLPREGNYQEGKWETLPYQRAIVNAMGSDDIRKINLLKSARVGYSKMLFGVLAYFIAHKQRSIITWLPTDDDAKDFMKTDVTPTIRDVPALLALAPWYGKKHKDNTITLKSFSNGRSLRVLGGKSAKNYRAKSVDVVAYDELAAFDADVEGEGSPISIGDKRIEGSVWAKSIRGSTPKIKGQCQMEKAAKESPHLMRFYIRCPHCGEYQYLKFGDKETPFGFKWDRGHPESVFYLCEHTGCVIRQHELDYTGARYVCDNTGIRTEDGIHWYSSAGDEVSPPLNVTFHIWTAYSPFTTWVQIVTEFEDAVGDTAKMKAFVNTTKGETWSPEVGERPDAELLVERKEDYKAVVPEFAVYLTAGIDSQLDRYEMRVWGWGPGEESWLIDRVIIMGRHDEEETLKRVDEAIHKRYTRENGTEISISRICWDIGGIDPDIVYKRSRMHGLFWLIPVKGASTYGKPVADMPRKRNKKGVYLTEIGTDTAKEQIYHRFTLVPENDEPCPGAIHYPNNPDVFDQAEAQQLTAEELVEKDEKGKKRLLWDNKGRRNEALDCLVYSLAALRISKARFQINLEELLASQREDGENRRQQNQLNELAELAKQLGGN</sequence>
<dbReference type="PANTHER" id="PTHR34413:SF2">
    <property type="entry name" value="PROPHAGE TAIL FIBER ASSEMBLY PROTEIN HOMOLOG TFAE-RELATED"/>
    <property type="match status" value="1"/>
</dbReference>
<dbReference type="InterPro" id="IPR051220">
    <property type="entry name" value="TFA_Chaperone"/>
</dbReference>
<reference evidence="3" key="1">
    <citation type="submission" date="2022-05" db="EMBL/GenBank/DDBJ databases">
        <authorList>
            <person name="Blom J."/>
        </authorList>
    </citation>
    <scope>NUCLEOTIDE SEQUENCE</scope>
    <source>
        <strain evidence="3">Type strain: CPO20170097</strain>
    </source>
</reference>
<evidence type="ECO:0000313" key="3">
    <source>
        <dbReference type="EMBL" id="CAH6662014.1"/>
    </source>
</evidence>